<evidence type="ECO:0000256" key="1">
    <source>
        <dbReference type="ARBA" id="ARBA00004138"/>
    </source>
</evidence>
<organism evidence="9 10">
    <name type="scientific">Gimesia panareensis</name>
    <dbReference type="NCBI Taxonomy" id="2527978"/>
    <lineage>
        <taxon>Bacteria</taxon>
        <taxon>Pseudomonadati</taxon>
        <taxon>Planctomycetota</taxon>
        <taxon>Planctomycetia</taxon>
        <taxon>Planctomycetales</taxon>
        <taxon>Planctomycetaceae</taxon>
        <taxon>Gimesia</taxon>
    </lineage>
</organism>
<comment type="subcellular location">
    <subcellularLocation>
        <location evidence="1">Cell projection</location>
        <location evidence="1">Cilium</location>
    </subcellularLocation>
    <subcellularLocation>
        <location evidence="2">Cytoplasm</location>
    </subcellularLocation>
</comment>
<sequence length="5909" mass="596664">MESTSGNIYLFAGDDFLLDATSSISAATSLEIQMDTYGVSDPDAEGGQFNLYGAVSSAAAVEIYGGDDADTFTITPSVDTIINVTGGAPAAPDSPADTLIFASPSGESSSLSSTGPDSGSISVTGGYQNVVFDEIESLELIDNLEIYGTSGNDSLVIIASSPTSATVQLNGGPIITLSLLTGVKFYGFAGDDALLIYNPSAGVLEPLYQINYDGGDGGETYGDTLEINGGTADSVEHRFENNSTGSIFYNGEATASITYTGLEPIIDTVDATDRSFTFTGSDETITLSDAGFSGQMQIDSTLGESVVFSNPTDSLVINTEQAGGSGTDLIKLDSLDSTFDAGLTVNAGAADTIDAESLDLGSGNLDLTATDVNFNGTVNTTGSVGIDAANNISMTGGGIINAGGSDIALTAGNSIYLGQIITTGEARLTASTGNILDSTSAETSNITADKAVLRAATGIGGLAAFYHDINTIVNTLAASTTTGDLSVNNSGTAQTLGTVDGLSGITAAAGQVHIVSNEAVTVDQVISAAEVRIDLVDLLAAGQDLTVNSDITSTSGDLWLFVGDDLNVSTGTTLSADGSLQIFLDTGVADAGVGSVVNLNGILVAGSTLAVAGGSDDDQLIIDGNGGSVNDGGTVDGIQTYLRFVGNGGTDELIVDDSGDNTGDTINITSGVPGTGGVSGVGVSGFSYEALENLTLITGTEADDITVSPNSTTAVNITGGDPTVYPGDSLTYITPVTQTASVISSGSDGGTISATGGFQDLVFDEIESLTIQDSLLVNGTSGDDVLTITATDASSGTYQLNSGPVISFNNLSDLTFNGLEGDDRLVINNPAGSLFDPADGITFNGGSTGETNGDQLEILGGTAASVEHRFVNASNGSIFYNGEATAIITYTGLEPITDTITAADRIFTFAAGTETISVSDAGPVGQTLIDSTLGESVSFANPTDSMTINSNVGTDTVQINGLDAAFDADLTVNGGYVQLIGATSIGSGKLDLNLSLVNFSAVFSTTGNVEIDASGSLVITDTGSINAGAGNIDLTGSVVQLGQVSTSGDVTITSTVSGIFDNNDVANNITADHVSLRSASYIGSDIAPGNNRIDLQVNTLAATANGDIAVLNTGDLDINSFDGLTGVTTSGGIISVHATGHLVVNANVVAEDMVYITADDSALTGNDVTINADVTSNTDKVRLNAGDVLTVSSGVTVDAATNLFLYIDIGTPGALDTSGGVANLYGTLIATEGIVLFGSVSDDLVVIDDNGGTAGDGGTVDSIQNQFLFIGAGGTDSFVLDDSGDTTGDTVAITAGGSGSGQVTGLGTSSFTFSSGIDNLMLTTGTAADDITVSPNLVTKTYITGGDPVDSPGDTLTYLTPAGETATLTPVGLDGGAISASGGYQDVVFDEIEYLTTGTSLVVNGSNGDDVLTITATSSNSGSYQLNGGPAINFVGITDFTFHGLDGDDRLVINNPAGGLFDPADGITFNGGSAGETNGDQLEILGGSASSVEHRFTNNSDGSIFYDGETTATITYTGLEPVTDTVAAGDRIFTFTGSDETVTLSDAGTSGQTQIDSTLGESVVFSNPTGNLVINTEQAGGSGTDLINLDGIESSFDASLTVNAGAADTIAAADIDLGSGNLDLNATQINVNGTVNTTGTVDINATTDITLAATGIINAGSSDIELTAGNNIQLGQVITTAEVRLTATLGAISDILGTGNNITAHQAAIRAGQRIGESLDQIDTQVDNIAVSSVNENLYILNTGDLAIDTVDGLAGATAVSGILKIQANGSLTVNATTSGLVTHLLTGDTVAAGEDIFVNADVSSTSGLSSFRVGDNLEIAAGVTVNSANAIDIYLDYGNADSGIGSTASIQGILQVTDTPGIHIWGEADDDVVRIDSNGGTVDDGGNLDTVQSPAFLVSLQGGTDALYLDDSGDLTADTIQVTNTGSGAGAVEGATTTELRFYGTENLTLATGTGADDITVNPNQNTTITILGGDPTLTPGDTLAYVTPTSETAAFASSGADGGTISATGGYQDLVFDEIENLTFESSLVVNGTSGDDVLTITATDASSGTLQLNSGPVLSFSSLSDFTFNGLEGDDRLVINNPAGGLFDPADGITFNGGSGGETSGDQLEILGGTAASVEHRFVNDSDGSIFFDGETTATITYTGLEPITDTIAASDRIFTYTGSDETITLSDAGPAGQSQIDSTLGELVSFLNPSGSLTINNSLTGLPYSDDVIITGLDAAFDADLTINGGHVQVTGATGIGSGNFELNNGLATISDAFTSTGNIDIETIGFLVIEATGSLYAGAGNIDLTGSIVQLGQVTTSGDVTVTSTLGAITDNNDVANNITADHLALRSASGIGATGALGANRLDLQVNTLSASANSLIAVVNTGALVIGTFDGLSGLTSTISLVSVNASGPLTVNTAVEAEQAVFLTADDDAGTGNDLTINADVTSNAANVNLSAGDILTVSTGVTVSAATSMYHYIDAGSLGAVDADGGTAYLFGIMSAPDGIQFLGGLSDDLIVIDDNGGTANDGGTVDGIQSAFKYLGGSGTDSLVLDDSGDTTADTIDMSYVSSPTGAGDITGVGLADFSYTTLENISLTTGTGADDISVETVAIPDVTLASAGGADNLTILGRAGVNDIFAATPGAAATGSGTVSAPAKQVDFTGMIGGVVIDGQGSSTSDSVTVHGTSGVDNTSIGAHGSALNVSIDPALLSIDVQNIDRLNVDTHEGDDNITVFPDDAIEIYIFGGDPTLPASPGDSLSYIVPLGETETVIPNGPDGGAVSVTGGYANVFYDEIETFSVGAEIIIDGTASDDTLTINATGANSGTYQLNGGPAISFSGVTGFTFNGGDGDDTLIINHPTGGLFNPTGGIFFNGGGQVNGDTLEIHGGTATTVEHRFDNANDGAIFYDGEPTATITYTGLEPIVDTTTATDRIFSYTGGAETITLSDDGDVGDGESQIASTLGESVVFTHPTGTLTINTEVAGGSGADTVIVNAVDSTFTSNLTVNAGNDDTLTLNTADIGAGNADLNANQVNVNGTFTTSGTVDVDANDQITFAAAGVIDATANTIDLTAGNNIQLGQITTSGDVTVTATAGAISDANAGNNITANNATLTAGTGAGVGDALETVIAALEANIGAGLELDNTGALNIGFAGGINGVQVGAPSTITSSDTMTVTENVAATGGNLLLQNTGGNFNLNALAIISNNSTFEIGIDSAGAVTLADSSQVTSGGTGLIDIDAVNNIALANVNTGGEVQVTTSAGAITDNSGSEAPLITADTAALRAATGIGAAGAGDIDLAVGTIAADTTAGDIYLSQLGLLEVDTVDSLAGITAGGNIDLNVGAMNTYENIEATGAAATISVLNAADLSIGAGVITNGGQIDILSNNNMFLTGSSFVDTTTAAIVNVIANADSIGSGSISQTSGGLVNAHGGYLTVSGFLVSIADLQSAGGTVAVTATDGAITDSNATEAPVITADEAVLSALDGIGVAGIGDIDTAVGTLAAFTTNNDVVISNTGALIIGDVAPLSGVTSTNGAVTITTFSPLTVASNVTAAGTVTLTATDNAGPGDDLTINGGVTVESTGADVVLNSGDDFLLTLGGSVIADTTITINIDPITDGAGATVDLLGNVDATLTTINGGDDSDIFNILPTSDSPINIVGGNPTLPGPGDTLNMDFSGVTNPALVLGATPGSGTFNFIAPDTELPVSFTSIEDVNTSAGAYHLVLDMVNSGFQNAADDTIDVGLDAGGTNLLIDINGGNFFTGDDADILSFTVLGSNDNDTLNINETAGGLPFFATAAPAGIPGSNGAHLNLAAETFLEGIFSPTTYDVNDITIHYDGKNGTDAINVNFLTDHNAGYFSDVLDGLGSGNIAAASLLGSDIDLGLSFANVEGVGLSGSGTGGLHVDASSTPATTGLNINDDGTPADGVSQITGNGGFTDLLFDGFDDLEVFSGTGAETIDLIALDSATTLTSVSLYSDDIFPVIDTGNDTIRVRSTPAGVTDVIVRSGLGDDLIQVFDAGSTVNNIFAALDVDGEGGNDTLTIVDSGDGTGDTFEVTSTTVDGLSSSAGTDVTFANIDNLNVTGTDGDDTINVNLGLQEDLNNVTINGAGGDDDFNVQNSTPAGVNTVLNGQAGNDEFFFLGSNVLRGFINGGDNVDTIDYSGYTPVVHVELTGLGSFDGFQGTENNGSILGTGPGGTGFDNINDLVGSAGVDTLEGPNLNNYWGVTSTDAGFIIAERNNLAIGRPTIAGDAIATPPEERLDFTSFQNLIGGTQDDRFDLSDGAGLTGSLDGDAGNDSLDYRDYTTGVNVDLFAGTATNIGGGLVVGTGGGDDDNSIENVFGGDGNDNITGDNDNNILGDGLGSDNLDGGGYGVGSGNGGNDVFLMEPGAGGSADVITDIHGNDTVDFRFASAGIVFDVDIINTPQDVFGGNTIELRQLQPEQPDTNPSFMENVVGSEFDDYIFIDPLSQDGNYPIDGPPVLRAADGRGGTDTLDFDAKGQAVIDTGYSLTADGVGTVQYLNFENVTPFEDNPATIVDDGDLGFSLEGDWPYHPAGTAATTTGIGYADDVHTVPSESTVHYDEARAFWEFYGLTPGVYRVSVTWPASDNAFVIPTMATDAPYTVFDGSRNDVGTTAVDLGTFDLNQQLAPDDFQADGALWEDLGTFTINSRTLTVMLTNLADGLITADAVRIERVSAGPEVQLTDVTDVAAPPVVLVDGNPGGIDFGTTELLTDLTRTFEITNTGSAPLNISNIVIPTGFTTTLTAQSVGVGATISFDITMDSNSFGDRSGLFSFDTDDVDEATFNLLLHGQVSNVVIIDNGDADFSATAGFETYTTGVNLGASGYEDDIAGAIPNQPGNTPAPAGTDTATWTFSGLADGFYRVSTTWPALYNRAADAPFSLDGGAGAFALDVDQTLVPSSFAEDGTAWFDLNTSFEVVGGVLTVTLTNIADSAPRDHFDLANGVIADAVRIEYLPTPDLEVTVDGNVVDDDTGVVDFGTTIPGIPVAKTFTITNLSADAVDVTGLIEFPPGFSIDPASPFGTDTVPVNIAGFGSVTFTVQFDGGTTGSTYGQLSFTTGDADENPYNFTVVGAAGPATVGINDTDFATSGSWTGHTPGDVGDPEFLYTGEPYVGGSGANEASWTFDVEPGRYQVVAHWYVHPDVSPYGRAAATNAPYTIFSDATPVATYRVSQQTSSDDFLDDGTWWEYIGDPVVINDSTLTVVLSDDADGIVYADDVRIIRVVDPVIKVEVDGGAVDDGGTVDFEDTIIGAPVVKTFTVTNFGERNMALGAINVPTGFSLVTGFGDTNLAPGASTTFSLQMDASVGGSFSGMVSFGADLAEENPFNFTVSGSAADSMIVDNGDLAYSTSGAAWQEQQRGYASDLEFYQQDQDVLLGGDLLGTNTATWTFDNLGAGTYQVASHWMNHSSFASNAQITIGGIEGGPITVSLDQRFYPQGFSADGTIWQELGNFQVTAGGTLTVTITDDGADGDLAADAMRLELIPPGLTAPEIDVQAGATALTSGVSNVDLGTAFFGETLSQTFTITNTGTNTLNLGAISLPGSGEYTVSSPLGTTNLAAGHSTTFEISFSSTGVAGPVGGVVSIITNDSDENPFTFNIAAAMTDVLIIDDGDAAYNSVGNWDTQIFDSRYFESDGQTLNFGQSGTATWDFTGLAAGTYTVSATWYSYPSPASNAEFNVSGVGPVVINQQVAPNDFTADGADWEILSAAVVVGGGGSITVTLSDNGPADGAIIADAIRIQRTGPLLAAAGVSSTSAPSITQSDLDSVVDAALSYWESAGLSDAQLELLQSVNFVLADLPDAMLGGAAGTTVLIDVNAAGYGWFVDGTPLDSSEFTLIDGSLLAGSGSAAFGQMDLLTVVMHELGHTLGLEDLATDGTLMSDSLDVSERRLPTEDDLDAFFSAISDGDNPLLD</sequence>
<protein>
    <submittedName>
        <fullName evidence="9">Uncharacterized protein</fullName>
    </submittedName>
</protein>
<evidence type="ECO:0000256" key="5">
    <source>
        <dbReference type="ARBA" id="ARBA00023273"/>
    </source>
</evidence>
<dbReference type="NCBIfam" id="NF012200">
    <property type="entry name" value="choice_anch_D"/>
    <property type="match status" value="4"/>
</dbReference>
<dbReference type="InterPro" id="IPR024079">
    <property type="entry name" value="MetalloPept_cat_dom_sf"/>
</dbReference>
<dbReference type="Pfam" id="PF25275">
    <property type="entry name" value="Golvesin_C"/>
    <property type="match status" value="3"/>
</dbReference>
<keyword evidence="3" id="KW-0963">Cytoplasm</keyword>
<evidence type="ECO:0000256" key="6">
    <source>
        <dbReference type="SAM" id="MobiDB-lite"/>
    </source>
</evidence>
<accession>A0A518FI06</accession>
<evidence type="ECO:0000259" key="7">
    <source>
        <dbReference type="Pfam" id="PF22544"/>
    </source>
</evidence>
<evidence type="ECO:0000256" key="2">
    <source>
        <dbReference type="ARBA" id="ARBA00004496"/>
    </source>
</evidence>
<dbReference type="InterPro" id="IPR033803">
    <property type="entry name" value="CBD-like_Golvesin-Xly"/>
</dbReference>
<dbReference type="GO" id="GO:0008237">
    <property type="term" value="F:metallopeptidase activity"/>
    <property type="evidence" value="ECO:0007669"/>
    <property type="project" value="InterPro"/>
</dbReference>
<feature type="domain" description="Golvesin/Xly CBD-like" evidence="8">
    <location>
        <begin position="5336"/>
        <end position="5479"/>
    </location>
</feature>
<keyword evidence="4" id="KW-0969">Cilium</keyword>
<evidence type="ECO:0000313" key="10">
    <source>
        <dbReference type="Proteomes" id="UP000320839"/>
    </source>
</evidence>
<feature type="domain" description="Golvesin/Xly CBD-like" evidence="8">
    <location>
        <begin position="5605"/>
        <end position="5738"/>
    </location>
</feature>
<feature type="domain" description="Golvesin/Xly CBD-like" evidence="8">
    <location>
        <begin position="4842"/>
        <end position="4951"/>
    </location>
</feature>
<evidence type="ECO:0000256" key="4">
    <source>
        <dbReference type="ARBA" id="ARBA00023069"/>
    </source>
</evidence>
<dbReference type="EMBL" id="CP036317">
    <property type="protein sequence ID" value="QDV15985.1"/>
    <property type="molecule type" value="Genomic_DNA"/>
</dbReference>
<feature type="domain" description="HYDIN/VesB/CFA65-like Ig-like" evidence="7">
    <location>
        <begin position="4701"/>
        <end position="4782"/>
    </location>
</feature>
<proteinExistence type="predicted"/>
<dbReference type="Pfam" id="PF22544">
    <property type="entry name" value="HYDIN_VesB_CFA65-like_Ig"/>
    <property type="match status" value="2"/>
</dbReference>
<reference evidence="9 10" key="1">
    <citation type="submission" date="2019-02" db="EMBL/GenBank/DDBJ databases">
        <title>Deep-cultivation of Planctomycetes and their phenomic and genomic characterization uncovers novel biology.</title>
        <authorList>
            <person name="Wiegand S."/>
            <person name="Jogler M."/>
            <person name="Boedeker C."/>
            <person name="Pinto D."/>
            <person name="Vollmers J."/>
            <person name="Rivas-Marin E."/>
            <person name="Kohn T."/>
            <person name="Peeters S.H."/>
            <person name="Heuer A."/>
            <person name="Rast P."/>
            <person name="Oberbeckmann S."/>
            <person name="Bunk B."/>
            <person name="Jeske O."/>
            <person name="Meyerdierks A."/>
            <person name="Storesund J.E."/>
            <person name="Kallscheuer N."/>
            <person name="Luecker S."/>
            <person name="Lage O.M."/>
            <person name="Pohl T."/>
            <person name="Merkel B.J."/>
            <person name="Hornburger P."/>
            <person name="Mueller R.-W."/>
            <person name="Bruemmer F."/>
            <person name="Labrenz M."/>
            <person name="Spormann A.M."/>
            <person name="Op den Camp H."/>
            <person name="Overmann J."/>
            <person name="Amann R."/>
            <person name="Jetten M.S.M."/>
            <person name="Mascher T."/>
            <person name="Medema M.H."/>
            <person name="Devos D.P."/>
            <person name="Kaster A.-K."/>
            <person name="Ovreas L."/>
            <person name="Rohde M."/>
            <person name="Galperin M.Y."/>
            <person name="Jogler C."/>
        </authorList>
    </citation>
    <scope>NUCLEOTIDE SEQUENCE [LARGE SCALE GENOMIC DNA]</scope>
    <source>
        <strain evidence="9 10">Pan153</strain>
    </source>
</reference>
<dbReference type="InterPro" id="IPR053879">
    <property type="entry name" value="HYDIN_VesB_CFA65-like_Ig"/>
</dbReference>
<dbReference type="Gene3D" id="3.40.390.10">
    <property type="entry name" value="Collagenase (Catalytic Domain)"/>
    <property type="match status" value="1"/>
</dbReference>
<dbReference type="GO" id="GO:0005737">
    <property type="term" value="C:cytoplasm"/>
    <property type="evidence" value="ECO:0007669"/>
    <property type="project" value="UniProtKB-SubCell"/>
</dbReference>
<evidence type="ECO:0000256" key="3">
    <source>
        <dbReference type="ARBA" id="ARBA00022490"/>
    </source>
</evidence>
<name>A0A518FI06_9PLAN</name>
<feature type="domain" description="HYDIN/VesB/CFA65-like Ig-like" evidence="7">
    <location>
        <begin position="5505"/>
        <end position="5592"/>
    </location>
</feature>
<feature type="region of interest" description="Disordered" evidence="6">
    <location>
        <begin position="89"/>
        <end position="120"/>
    </location>
</feature>
<gene>
    <name evidence="9" type="ORF">Pan153_06040</name>
</gene>
<dbReference type="Proteomes" id="UP000320839">
    <property type="component" value="Chromosome"/>
</dbReference>
<dbReference type="SUPFAM" id="SSF55486">
    <property type="entry name" value="Metalloproteases ('zincins'), catalytic domain"/>
    <property type="match status" value="1"/>
</dbReference>
<dbReference type="RefSeq" id="WP_145453976.1">
    <property type="nucleotide sequence ID" value="NZ_CP036317.1"/>
</dbReference>
<dbReference type="InterPro" id="IPR013783">
    <property type="entry name" value="Ig-like_fold"/>
</dbReference>
<evidence type="ECO:0000313" key="9">
    <source>
        <dbReference type="EMBL" id="QDV15985.1"/>
    </source>
</evidence>
<dbReference type="Gene3D" id="2.60.40.10">
    <property type="entry name" value="Immunoglobulins"/>
    <property type="match status" value="4"/>
</dbReference>
<evidence type="ECO:0000259" key="8">
    <source>
        <dbReference type="Pfam" id="PF25275"/>
    </source>
</evidence>
<dbReference type="OrthoDB" id="292934at2"/>
<keyword evidence="5" id="KW-0966">Cell projection</keyword>